<dbReference type="EMBL" id="GBRH01178673">
    <property type="protein sequence ID" value="JAE19223.1"/>
    <property type="molecule type" value="Transcribed_RNA"/>
</dbReference>
<evidence type="ECO:0000313" key="2">
    <source>
        <dbReference type="EMBL" id="JAE19223.1"/>
    </source>
</evidence>
<feature type="compositionally biased region" description="Low complexity" evidence="1">
    <location>
        <begin position="36"/>
        <end position="46"/>
    </location>
</feature>
<proteinExistence type="predicted"/>
<organism evidence="2">
    <name type="scientific">Arundo donax</name>
    <name type="common">Giant reed</name>
    <name type="synonym">Donax arundinaceus</name>
    <dbReference type="NCBI Taxonomy" id="35708"/>
    <lineage>
        <taxon>Eukaryota</taxon>
        <taxon>Viridiplantae</taxon>
        <taxon>Streptophyta</taxon>
        <taxon>Embryophyta</taxon>
        <taxon>Tracheophyta</taxon>
        <taxon>Spermatophyta</taxon>
        <taxon>Magnoliopsida</taxon>
        <taxon>Liliopsida</taxon>
        <taxon>Poales</taxon>
        <taxon>Poaceae</taxon>
        <taxon>PACMAD clade</taxon>
        <taxon>Arundinoideae</taxon>
        <taxon>Arundineae</taxon>
        <taxon>Arundo</taxon>
    </lineage>
</organism>
<sequence>MCVSRTMLLQRWIQDQLPSDVEEQKSDDLVPRRRTSSPAPVSASPPLAHGFRSRRRRPRGVAPSSVVPWVARGA</sequence>
<evidence type="ECO:0000256" key="1">
    <source>
        <dbReference type="SAM" id="MobiDB-lite"/>
    </source>
</evidence>
<reference evidence="2" key="2">
    <citation type="journal article" date="2015" name="Data Brief">
        <title>Shoot transcriptome of the giant reed, Arundo donax.</title>
        <authorList>
            <person name="Barrero R.A."/>
            <person name="Guerrero F.D."/>
            <person name="Moolhuijzen P."/>
            <person name="Goolsby J.A."/>
            <person name="Tidwell J."/>
            <person name="Bellgard S.E."/>
            <person name="Bellgard M.I."/>
        </authorList>
    </citation>
    <scope>NUCLEOTIDE SEQUENCE</scope>
    <source>
        <tissue evidence="2">Shoot tissue taken approximately 20 cm above the soil surface</tissue>
    </source>
</reference>
<name>A0A0A9GEX5_ARUDO</name>
<accession>A0A0A9GEX5</accession>
<reference evidence="2" key="1">
    <citation type="submission" date="2014-09" db="EMBL/GenBank/DDBJ databases">
        <authorList>
            <person name="Magalhaes I.L.F."/>
            <person name="Oliveira U."/>
            <person name="Santos F.R."/>
            <person name="Vidigal T.H.D.A."/>
            <person name="Brescovit A.D."/>
            <person name="Santos A.J."/>
        </authorList>
    </citation>
    <scope>NUCLEOTIDE SEQUENCE</scope>
    <source>
        <tissue evidence="2">Shoot tissue taken approximately 20 cm above the soil surface</tissue>
    </source>
</reference>
<feature type="region of interest" description="Disordered" evidence="1">
    <location>
        <begin position="16"/>
        <end position="74"/>
    </location>
</feature>
<dbReference type="AlphaFoldDB" id="A0A0A9GEX5"/>
<protein>
    <submittedName>
        <fullName evidence="2">Uncharacterized protein</fullName>
    </submittedName>
</protein>
<feature type="compositionally biased region" description="Basic and acidic residues" evidence="1">
    <location>
        <begin position="22"/>
        <end position="31"/>
    </location>
</feature>